<protein>
    <submittedName>
        <fullName evidence="4">Phosphate ABC transporter substrate-binding protein, PhoT family</fullName>
    </submittedName>
</protein>
<keyword evidence="5" id="KW-1185">Reference proteome</keyword>
<evidence type="ECO:0000313" key="4">
    <source>
        <dbReference type="EMBL" id="SFI37726.1"/>
    </source>
</evidence>
<dbReference type="Pfam" id="PF00691">
    <property type="entry name" value="OmpA"/>
    <property type="match status" value="1"/>
</dbReference>
<dbReference type="InterPro" id="IPR036737">
    <property type="entry name" value="OmpA-like_sf"/>
</dbReference>
<dbReference type="Pfam" id="PF12849">
    <property type="entry name" value="PBP_like_2"/>
    <property type="match status" value="1"/>
</dbReference>
<proteinExistence type="predicted"/>
<dbReference type="STRING" id="425504.SAMN05216206_2059"/>
<dbReference type="PROSITE" id="PS51123">
    <property type="entry name" value="OMPA_2"/>
    <property type="match status" value="1"/>
</dbReference>
<dbReference type="SUPFAM" id="SSF103088">
    <property type="entry name" value="OmpA-like"/>
    <property type="match status" value="1"/>
</dbReference>
<evidence type="ECO:0000256" key="2">
    <source>
        <dbReference type="PROSITE-ProRule" id="PRU00473"/>
    </source>
</evidence>
<dbReference type="RefSeq" id="WP_090241848.1">
    <property type="nucleotide sequence ID" value="NZ_FOQL01000002.1"/>
</dbReference>
<evidence type="ECO:0000256" key="1">
    <source>
        <dbReference type="ARBA" id="ARBA00022729"/>
    </source>
</evidence>
<dbReference type="Gene3D" id="3.30.1330.60">
    <property type="entry name" value="OmpA-like domain"/>
    <property type="match status" value="1"/>
</dbReference>
<dbReference type="SUPFAM" id="SSF53850">
    <property type="entry name" value="Periplasmic binding protein-like II"/>
    <property type="match status" value="1"/>
</dbReference>
<organism evidence="4 5">
    <name type="scientific">Pseudomonas guineae</name>
    <dbReference type="NCBI Taxonomy" id="425504"/>
    <lineage>
        <taxon>Bacteria</taxon>
        <taxon>Pseudomonadati</taxon>
        <taxon>Pseudomonadota</taxon>
        <taxon>Gammaproteobacteria</taxon>
        <taxon>Pseudomonadales</taxon>
        <taxon>Pseudomonadaceae</taxon>
        <taxon>Pseudomonas</taxon>
    </lineage>
</organism>
<dbReference type="PANTHER" id="PTHR30570">
    <property type="entry name" value="PERIPLASMIC PHOSPHATE BINDING COMPONENT OF PHOSPHATE ABC TRANSPORTER"/>
    <property type="match status" value="1"/>
</dbReference>
<gene>
    <name evidence="4" type="ORF">SAMN05216206_2059</name>
</gene>
<dbReference type="CDD" id="cd07185">
    <property type="entry name" value="OmpA_C-like"/>
    <property type="match status" value="1"/>
</dbReference>
<dbReference type="InterPro" id="IPR050811">
    <property type="entry name" value="Phosphate_ABC_transporter"/>
</dbReference>
<dbReference type="AlphaFoldDB" id="A0A1I3HPN8"/>
<evidence type="ECO:0000313" key="5">
    <source>
        <dbReference type="Proteomes" id="UP000243606"/>
    </source>
</evidence>
<dbReference type="Gene3D" id="3.40.190.10">
    <property type="entry name" value="Periplasmic binding protein-like II"/>
    <property type="match status" value="2"/>
</dbReference>
<evidence type="ECO:0000259" key="3">
    <source>
        <dbReference type="PROSITE" id="PS51123"/>
    </source>
</evidence>
<dbReference type="EMBL" id="FOQL01000002">
    <property type="protein sequence ID" value="SFI37726.1"/>
    <property type="molecule type" value="Genomic_DNA"/>
</dbReference>
<dbReference type="InterPro" id="IPR006665">
    <property type="entry name" value="OmpA-like"/>
</dbReference>
<feature type="domain" description="OmpA-like" evidence="3">
    <location>
        <begin position="346"/>
        <end position="460"/>
    </location>
</feature>
<dbReference type="GO" id="GO:0016020">
    <property type="term" value="C:membrane"/>
    <property type="evidence" value="ECO:0007669"/>
    <property type="project" value="UniProtKB-UniRule"/>
</dbReference>
<name>A0A1I3HPN8_9PSED</name>
<keyword evidence="1" id="KW-0732">Signal</keyword>
<keyword evidence="2" id="KW-0472">Membrane</keyword>
<dbReference type="InterPro" id="IPR024370">
    <property type="entry name" value="PBP_domain"/>
</dbReference>
<dbReference type="CDD" id="cd13653">
    <property type="entry name" value="PBP2_phosphate_like_1"/>
    <property type="match status" value="1"/>
</dbReference>
<accession>A0A1I3HPN8</accession>
<dbReference type="OrthoDB" id="9790048at2"/>
<dbReference type="PANTHER" id="PTHR30570:SF1">
    <property type="entry name" value="PHOSPHATE-BINDING PROTEIN PSTS"/>
    <property type="match status" value="1"/>
</dbReference>
<reference evidence="5" key="1">
    <citation type="submission" date="2016-10" db="EMBL/GenBank/DDBJ databases">
        <authorList>
            <person name="Varghese N."/>
            <person name="Submissions S."/>
        </authorList>
    </citation>
    <scope>NUCLEOTIDE SEQUENCE [LARGE SCALE GENOMIC DNA]</scope>
    <source>
        <strain evidence="5">LMG 24016</strain>
    </source>
</reference>
<dbReference type="Proteomes" id="UP000243606">
    <property type="component" value="Unassembled WGS sequence"/>
</dbReference>
<sequence length="460" mass="49491">MPRAHSASDRETWTRTISFLLLGSICYALPWSVFAALPAPSDSSSVLRIQGSNTIGAKLGPALVKGLFEQQGLSAIRIDAGAAENEQKISAKTTDGRNMSIDVAAHGSGTGFTALADGSAELAASSRPIKDSEATLLLPLGDLKSASAEQIIALDGLAIILHPDNPVSALSTEQLAQVFAGEINDWAQLGAPAGAINLYARDDKSGTYDTFKELVLSANGKALASNAKRFESSEKLSDLVSQDRNGIGFIGLPYIRQAKAVAIAAGDSQPMLPSLTLIATEDYPLSRRLFFYNQPQLNNPWARALVKFAHSPRGQAIVEQSGFIAQTVQAVKITTHAHMPARYQTLAEQAQRLSVNFRFQEGSASLDNKALRDLNRLQAYLREQNKLQGKVVLVGFGDAKADPARAELLSKLRAMAVRRELSKAGVIFRDIIGLGDELPVATNSADEGRIKNRRVEVWVY</sequence>